<proteinExistence type="predicted"/>
<feature type="transmembrane region" description="Helical" evidence="1">
    <location>
        <begin position="168"/>
        <end position="191"/>
    </location>
</feature>
<dbReference type="OrthoDB" id="2344312at2759"/>
<dbReference type="Pfam" id="PF24840">
    <property type="entry name" value="NTF2_SigF"/>
    <property type="match status" value="1"/>
</dbReference>
<sequence>MDNPVKEISGVIKALAQGSPEQQEATLNRYFLPNASFTHPFCHVPSFPRGSISLAPDINSRWAILGIYRWYRTLSPQVDITIDSAAFDQNSRLLYVTIRQTFKVWFIPFYKAPVRLVSVLQLAQRTPFVRGDVEAKQKYYISSQEDLYQSTECLRFVMPGLGPYLWHLWQLCSTIICVIGSLLFLPVYIFLNQPDASKAWVEGSSAI</sequence>
<keyword evidence="4" id="KW-1185">Reference proteome</keyword>
<name>A0A9P9AS12_9HYPO</name>
<dbReference type="EMBL" id="JAGPYM010000006">
    <property type="protein sequence ID" value="KAH6892952.1"/>
    <property type="molecule type" value="Genomic_DNA"/>
</dbReference>
<evidence type="ECO:0000313" key="3">
    <source>
        <dbReference type="EMBL" id="KAH6892952.1"/>
    </source>
</evidence>
<reference evidence="3 4" key="1">
    <citation type="journal article" date="2021" name="Nat. Commun.">
        <title>Genetic determinants of endophytism in the Arabidopsis root mycobiome.</title>
        <authorList>
            <person name="Mesny F."/>
            <person name="Miyauchi S."/>
            <person name="Thiergart T."/>
            <person name="Pickel B."/>
            <person name="Atanasova L."/>
            <person name="Karlsson M."/>
            <person name="Huettel B."/>
            <person name="Barry K.W."/>
            <person name="Haridas S."/>
            <person name="Chen C."/>
            <person name="Bauer D."/>
            <person name="Andreopoulos W."/>
            <person name="Pangilinan J."/>
            <person name="LaButti K."/>
            <person name="Riley R."/>
            <person name="Lipzen A."/>
            <person name="Clum A."/>
            <person name="Drula E."/>
            <person name="Henrissat B."/>
            <person name="Kohler A."/>
            <person name="Grigoriev I.V."/>
            <person name="Martin F.M."/>
            <person name="Hacquard S."/>
        </authorList>
    </citation>
    <scope>NUCLEOTIDE SEQUENCE [LARGE SCALE GENOMIC DNA]</scope>
    <source>
        <strain evidence="3 4">MPI-CAGE-CH-0241</strain>
    </source>
</reference>
<accession>A0A9P9AS12</accession>
<dbReference type="PANTHER" id="PTHR35393:SF1">
    <property type="entry name" value="SNOAL-LIKE DOMAIN-CONTAINING PROTEIN"/>
    <property type="match status" value="1"/>
</dbReference>
<comment type="caution">
    <text evidence="3">The sequence shown here is derived from an EMBL/GenBank/DDBJ whole genome shotgun (WGS) entry which is preliminary data.</text>
</comment>
<evidence type="ECO:0000256" key="1">
    <source>
        <dbReference type="SAM" id="Phobius"/>
    </source>
</evidence>
<feature type="domain" description="SigF-like NTF2-like" evidence="2">
    <location>
        <begin position="1"/>
        <end position="181"/>
    </location>
</feature>
<keyword evidence="1" id="KW-0812">Transmembrane</keyword>
<evidence type="ECO:0000313" key="4">
    <source>
        <dbReference type="Proteomes" id="UP000777438"/>
    </source>
</evidence>
<evidence type="ECO:0000259" key="2">
    <source>
        <dbReference type="Pfam" id="PF24840"/>
    </source>
</evidence>
<dbReference type="AlphaFoldDB" id="A0A9P9AS12"/>
<dbReference type="InterPro" id="IPR057514">
    <property type="entry name" value="NTF2_SigF"/>
</dbReference>
<dbReference type="Proteomes" id="UP000777438">
    <property type="component" value="Unassembled WGS sequence"/>
</dbReference>
<organism evidence="3 4">
    <name type="scientific">Thelonectria olida</name>
    <dbReference type="NCBI Taxonomy" id="1576542"/>
    <lineage>
        <taxon>Eukaryota</taxon>
        <taxon>Fungi</taxon>
        <taxon>Dikarya</taxon>
        <taxon>Ascomycota</taxon>
        <taxon>Pezizomycotina</taxon>
        <taxon>Sordariomycetes</taxon>
        <taxon>Hypocreomycetidae</taxon>
        <taxon>Hypocreales</taxon>
        <taxon>Nectriaceae</taxon>
        <taxon>Thelonectria</taxon>
    </lineage>
</organism>
<keyword evidence="1" id="KW-0472">Membrane</keyword>
<keyword evidence="1" id="KW-1133">Transmembrane helix</keyword>
<dbReference type="PANTHER" id="PTHR35393">
    <property type="entry name" value="CHROMOSOME 1, WHOLE GENOME SHOTGUN SEQUENCE"/>
    <property type="match status" value="1"/>
</dbReference>
<gene>
    <name evidence="3" type="ORF">B0T10DRAFT_481148</name>
</gene>
<protein>
    <recommendedName>
        <fullName evidence="2">SigF-like NTF2-like domain-containing protein</fullName>
    </recommendedName>
</protein>